<accession>A0ABV2PGP6</accession>
<protein>
    <submittedName>
        <fullName evidence="1">Uncharacterized protein</fullName>
    </submittedName>
</protein>
<comment type="caution">
    <text evidence="1">The sequence shown here is derived from an EMBL/GenBank/DDBJ whole genome shotgun (WGS) entry which is preliminary data.</text>
</comment>
<dbReference type="EMBL" id="JBEPSB010000004">
    <property type="protein sequence ID" value="MET4560111.1"/>
    <property type="molecule type" value="Genomic_DNA"/>
</dbReference>
<name>A0ABV2PGP6_9BACI</name>
<gene>
    <name evidence="1" type="ORF">ABIA69_001255</name>
</gene>
<sequence length="41" mass="4959">MQKIKEFKPQYENCYRLGPKNKENNALWQLVSEICKEDVKD</sequence>
<evidence type="ECO:0000313" key="2">
    <source>
        <dbReference type="Proteomes" id="UP001549363"/>
    </source>
</evidence>
<keyword evidence="2" id="KW-1185">Reference proteome</keyword>
<reference evidence="1 2" key="1">
    <citation type="submission" date="2024-06" db="EMBL/GenBank/DDBJ databases">
        <title>Sorghum-associated microbial communities from plants grown in Nebraska, USA.</title>
        <authorList>
            <person name="Schachtman D."/>
        </authorList>
    </citation>
    <scope>NUCLEOTIDE SEQUENCE [LARGE SCALE GENOMIC DNA]</scope>
    <source>
        <strain evidence="1 2">736</strain>
    </source>
</reference>
<proteinExistence type="predicted"/>
<dbReference type="Proteomes" id="UP001549363">
    <property type="component" value="Unassembled WGS sequence"/>
</dbReference>
<evidence type="ECO:0000313" key="1">
    <source>
        <dbReference type="EMBL" id="MET4560111.1"/>
    </source>
</evidence>
<organism evidence="1 2">
    <name type="scientific">Lysinibacillus parviboronicapiens</name>
    <dbReference type="NCBI Taxonomy" id="436516"/>
    <lineage>
        <taxon>Bacteria</taxon>
        <taxon>Bacillati</taxon>
        <taxon>Bacillota</taxon>
        <taxon>Bacilli</taxon>
        <taxon>Bacillales</taxon>
        <taxon>Bacillaceae</taxon>
        <taxon>Lysinibacillus</taxon>
    </lineage>
</organism>